<evidence type="ECO:0000313" key="2">
    <source>
        <dbReference type="Proteomes" id="UP001163603"/>
    </source>
</evidence>
<name>A0ACC0ZCY0_9ROSI</name>
<accession>A0ACC0ZCY0</accession>
<keyword evidence="2" id="KW-1185">Reference proteome</keyword>
<organism evidence="1 2">
    <name type="scientific">Pistacia integerrima</name>
    <dbReference type="NCBI Taxonomy" id="434235"/>
    <lineage>
        <taxon>Eukaryota</taxon>
        <taxon>Viridiplantae</taxon>
        <taxon>Streptophyta</taxon>
        <taxon>Embryophyta</taxon>
        <taxon>Tracheophyta</taxon>
        <taxon>Spermatophyta</taxon>
        <taxon>Magnoliopsida</taxon>
        <taxon>eudicotyledons</taxon>
        <taxon>Gunneridae</taxon>
        <taxon>Pentapetalae</taxon>
        <taxon>rosids</taxon>
        <taxon>malvids</taxon>
        <taxon>Sapindales</taxon>
        <taxon>Anacardiaceae</taxon>
        <taxon>Pistacia</taxon>
    </lineage>
</organism>
<dbReference type="EMBL" id="CM047737">
    <property type="protein sequence ID" value="KAJ0048277.1"/>
    <property type="molecule type" value="Genomic_DNA"/>
</dbReference>
<protein>
    <submittedName>
        <fullName evidence="1">Uncharacterized protein</fullName>
    </submittedName>
</protein>
<sequence length="248" mass="27841">MNEDQVLLSSFEKGMDANSEMGCEDLNIDSDSASMLDFIKDGSNIRGLTKEIVLKRDVKSLPPLSSMINILLIEILGASISPLNRKKLGGCKVALGWDPSVYRVVVLGMTNQVVYYFVKEIGDSDEFHSSFVYAENDHMSRRELWDCLRRHKIGVRNCPCIIMGDFNSTLNLSESLGGSSSVSRGMMEFCECVEDLVVNYINQARIMFTWNGKPHGNNGVLKKLDQVMGNSLFDTRFPERILSSDFWA</sequence>
<evidence type="ECO:0000313" key="1">
    <source>
        <dbReference type="EMBL" id="KAJ0048277.1"/>
    </source>
</evidence>
<proteinExistence type="predicted"/>
<reference evidence="2" key="1">
    <citation type="journal article" date="2023" name="G3 (Bethesda)">
        <title>Genome assembly and association tests identify interacting loci associated with vigor, precocity, and sex in interspecific pistachio rootstocks.</title>
        <authorList>
            <person name="Palmer W."/>
            <person name="Jacygrad E."/>
            <person name="Sagayaradj S."/>
            <person name="Cavanaugh K."/>
            <person name="Han R."/>
            <person name="Bertier L."/>
            <person name="Beede B."/>
            <person name="Kafkas S."/>
            <person name="Golino D."/>
            <person name="Preece J."/>
            <person name="Michelmore R."/>
        </authorList>
    </citation>
    <scope>NUCLEOTIDE SEQUENCE [LARGE SCALE GENOMIC DNA]</scope>
</reference>
<gene>
    <name evidence="1" type="ORF">Pint_16142</name>
</gene>
<comment type="caution">
    <text evidence="1">The sequence shown here is derived from an EMBL/GenBank/DDBJ whole genome shotgun (WGS) entry which is preliminary data.</text>
</comment>
<dbReference type="Proteomes" id="UP001163603">
    <property type="component" value="Chromosome 2"/>
</dbReference>